<dbReference type="GO" id="GO:0006508">
    <property type="term" value="P:proteolysis"/>
    <property type="evidence" value="ECO:0007669"/>
    <property type="project" value="InterPro"/>
</dbReference>
<protein>
    <recommendedName>
        <fullName evidence="1">Peptidase C14 caspase domain-containing protein</fullName>
    </recommendedName>
</protein>
<feature type="domain" description="Peptidase C14 caspase" evidence="1">
    <location>
        <begin position="6"/>
        <end position="267"/>
    </location>
</feature>
<sequence>MAKNDWAIVVGIWRYHPDIGNLEGPKNDVDDFIAWLTDPRGGNVPAGHITKVLSPARRKPMSSAGAQPSHATVEKEINDKLRKKFGKENRAKKGGRLYVYVAGHGCATREPSGRDSKILLTADATNDDVKHVSVPNTLQACVVDPGFFAEVVLFMDCCATPLTSVFAALPTCARRQPPGGSGTPFVFLHAAPSGRQAREVEIGGKTRGIFTHALLAGLRGGASDKHGVITAHALYDYVHSNMRKLLPPEMRESGNPDISQIPEFTLFPTKPALRLRLAHAPQTKFKVEIHVGKADVGKKLRVLGGSLDVVSKRVAEAEVVEERLPAGLYMVEIGEGKATRSEVFELPGFSETGDAKVTFDGAYHGVRVGDRLGVSQKDPARLSLIDASYGLDTVLSRGRDEPLTQQGLFKVQAFIGNQIRESYLVVWPKGAKRRSAGQQPSKGPYVVSEVAGVSSARRDPAFGYSFGTAGLPIPSPAPLAETTAPPLYRTHAARESRTPTVKIGRGSSLFVCVRDTLTAKPAPAEPVPHPAAGLQLHDIEGRLLVDFERASKRGPEEKAPWTTCTVELDPGVYRLSVETPVGTLSQTVIATRGLQTQIFLFLRDYGDAPGNRRADLQGAAIFLGQAGFEPERSDLRKTELVRVALRERGAEVDAEVLRDLLKQSRAEPMLQIMGAHLLLSRGEPMEDERTLLARVLRRLRQKLGEHPDVTALALRVEGATGRPRFSVPPMLLESWLAIREASQKRPAIIPAKSLLAQVKNHFWGFGPVLVWQEAPRARRRHTRKRAAEPR</sequence>
<evidence type="ECO:0000313" key="3">
    <source>
        <dbReference type="Proteomes" id="UP001151081"/>
    </source>
</evidence>
<evidence type="ECO:0000313" key="2">
    <source>
        <dbReference type="EMBL" id="MDC3988841.1"/>
    </source>
</evidence>
<dbReference type="InterPro" id="IPR011600">
    <property type="entry name" value="Pept_C14_caspase"/>
</dbReference>
<name>A0A9X3XIJ8_9BACT</name>
<keyword evidence="3" id="KW-1185">Reference proteome</keyword>
<organism evidence="2 3">
    <name type="scientific">Polyangium jinanense</name>
    <dbReference type="NCBI Taxonomy" id="2829994"/>
    <lineage>
        <taxon>Bacteria</taxon>
        <taxon>Pseudomonadati</taxon>
        <taxon>Myxococcota</taxon>
        <taxon>Polyangia</taxon>
        <taxon>Polyangiales</taxon>
        <taxon>Polyangiaceae</taxon>
        <taxon>Polyangium</taxon>
    </lineage>
</organism>
<dbReference type="RefSeq" id="WP_272428104.1">
    <property type="nucleotide sequence ID" value="NZ_JAGTJJ010000085.1"/>
</dbReference>
<dbReference type="Pfam" id="PF00656">
    <property type="entry name" value="Peptidase_C14"/>
    <property type="match status" value="1"/>
</dbReference>
<proteinExistence type="predicted"/>
<evidence type="ECO:0000259" key="1">
    <source>
        <dbReference type="Pfam" id="PF00656"/>
    </source>
</evidence>
<dbReference type="GO" id="GO:0004197">
    <property type="term" value="F:cysteine-type endopeptidase activity"/>
    <property type="evidence" value="ECO:0007669"/>
    <property type="project" value="InterPro"/>
</dbReference>
<dbReference type="EMBL" id="JAGTJJ010000085">
    <property type="protein sequence ID" value="MDC3988841.1"/>
    <property type="molecule type" value="Genomic_DNA"/>
</dbReference>
<dbReference type="Gene3D" id="3.40.50.1460">
    <property type="match status" value="1"/>
</dbReference>
<dbReference type="Proteomes" id="UP001151081">
    <property type="component" value="Unassembled WGS sequence"/>
</dbReference>
<dbReference type="AlphaFoldDB" id="A0A9X3XIJ8"/>
<accession>A0A9X3XIJ8</accession>
<comment type="caution">
    <text evidence="2">The sequence shown here is derived from an EMBL/GenBank/DDBJ whole genome shotgun (WGS) entry which is preliminary data.</text>
</comment>
<reference evidence="2 3" key="1">
    <citation type="submission" date="2021-04" db="EMBL/GenBank/DDBJ databases">
        <title>Genome analysis of Polyangium sp.</title>
        <authorList>
            <person name="Li Y."/>
            <person name="Wang J."/>
        </authorList>
    </citation>
    <scope>NUCLEOTIDE SEQUENCE [LARGE SCALE GENOMIC DNA]</scope>
    <source>
        <strain evidence="2 3">SDU14</strain>
    </source>
</reference>
<gene>
    <name evidence="2" type="ORF">KEG57_50715</name>
</gene>